<dbReference type="OrthoDB" id="7843639at2"/>
<dbReference type="GO" id="GO:0005886">
    <property type="term" value="C:plasma membrane"/>
    <property type="evidence" value="ECO:0007669"/>
    <property type="project" value="UniProtKB-SubCell"/>
</dbReference>
<reference evidence="10" key="1">
    <citation type="submission" date="2016-08" db="EMBL/GenBank/DDBJ databases">
        <title>Complete genome of Cloacibacillus porcorum.</title>
        <authorList>
            <person name="Looft T."/>
            <person name="Bayles D.O."/>
            <person name="Alt D.P."/>
        </authorList>
    </citation>
    <scope>NUCLEOTIDE SEQUENCE [LARGE SCALE GENOMIC DNA]</scope>
    <source>
        <strain evidence="10">CL-84</strain>
    </source>
</reference>
<dbReference type="AlphaFoldDB" id="A0A1B2I147"/>
<keyword evidence="4" id="KW-0997">Cell inner membrane</keyword>
<name>A0A1B2I147_9BACT</name>
<keyword evidence="5" id="KW-0812">Transmembrane</keyword>
<evidence type="ECO:0000256" key="1">
    <source>
        <dbReference type="ARBA" id="ARBA00004429"/>
    </source>
</evidence>
<dbReference type="EMBL" id="CP016757">
    <property type="protein sequence ID" value="ANZ43696.1"/>
    <property type="molecule type" value="Genomic_DNA"/>
</dbReference>
<evidence type="ECO:0000313" key="11">
    <source>
        <dbReference type="Proteomes" id="UP000093044"/>
    </source>
</evidence>
<dbReference type="GeneID" id="83056302"/>
<evidence type="ECO:0000259" key="9">
    <source>
        <dbReference type="Pfam" id="PF04290"/>
    </source>
</evidence>
<sequence length="176" mass="20333">MLKFLNNIEEKFLVLNLLISTLIVFMNVVLRYVFSASLSWVDEAARYMFIWLIWIGADYTLANRKHLRIDIISAKLHGRARLGLELFVMTIWCGFCIFLGYQGVKLVRVVVEQQQLSTAMQISMGWAYLCIPLSGIFMAIRLVFDIINIFRTGEIEKPVLSEEEEMIEEAKKGVTM</sequence>
<dbReference type="RefSeq" id="WP_066741644.1">
    <property type="nucleotide sequence ID" value="NZ_CALCLR010000035.1"/>
</dbReference>
<comment type="similarity">
    <text evidence="8">Belongs to the TRAP transporter small permease family.</text>
</comment>
<evidence type="ECO:0000256" key="6">
    <source>
        <dbReference type="ARBA" id="ARBA00022989"/>
    </source>
</evidence>
<evidence type="ECO:0000256" key="2">
    <source>
        <dbReference type="ARBA" id="ARBA00022448"/>
    </source>
</evidence>
<evidence type="ECO:0000256" key="8">
    <source>
        <dbReference type="ARBA" id="ARBA00038436"/>
    </source>
</evidence>
<evidence type="ECO:0000313" key="10">
    <source>
        <dbReference type="EMBL" id="ANZ43696.1"/>
    </source>
</evidence>
<dbReference type="KEGG" id="cpor:BED41_00365"/>
<dbReference type="STRING" id="1197717.BED41_00365"/>
<dbReference type="PANTHER" id="PTHR35011:SF2">
    <property type="entry name" value="2,3-DIKETO-L-GULONATE TRAP TRANSPORTER SMALL PERMEASE PROTEIN YIAM"/>
    <property type="match status" value="1"/>
</dbReference>
<evidence type="ECO:0000256" key="3">
    <source>
        <dbReference type="ARBA" id="ARBA00022475"/>
    </source>
</evidence>
<gene>
    <name evidence="10" type="ORF">BED41_00365</name>
</gene>
<keyword evidence="3" id="KW-1003">Cell membrane</keyword>
<keyword evidence="11" id="KW-1185">Reference proteome</keyword>
<protein>
    <recommendedName>
        <fullName evidence="9">Tripartite ATP-independent periplasmic transporters DctQ component domain-containing protein</fullName>
    </recommendedName>
</protein>
<accession>A0A1B2I147</accession>
<feature type="domain" description="Tripartite ATP-independent periplasmic transporters DctQ component" evidence="9">
    <location>
        <begin position="21"/>
        <end position="151"/>
    </location>
</feature>
<dbReference type="Proteomes" id="UP000093044">
    <property type="component" value="Chromosome"/>
</dbReference>
<evidence type="ECO:0000256" key="5">
    <source>
        <dbReference type="ARBA" id="ARBA00022692"/>
    </source>
</evidence>
<dbReference type="InterPro" id="IPR007387">
    <property type="entry name" value="TRAP_DctQ"/>
</dbReference>
<dbReference type="PANTHER" id="PTHR35011">
    <property type="entry name" value="2,3-DIKETO-L-GULONATE TRAP TRANSPORTER SMALL PERMEASE PROTEIN YIAM"/>
    <property type="match status" value="1"/>
</dbReference>
<dbReference type="GO" id="GO:0022857">
    <property type="term" value="F:transmembrane transporter activity"/>
    <property type="evidence" value="ECO:0007669"/>
    <property type="project" value="TreeGrafter"/>
</dbReference>
<dbReference type="Pfam" id="PF04290">
    <property type="entry name" value="DctQ"/>
    <property type="match status" value="1"/>
</dbReference>
<dbReference type="InterPro" id="IPR055348">
    <property type="entry name" value="DctQ"/>
</dbReference>
<comment type="subcellular location">
    <subcellularLocation>
        <location evidence="1">Cell inner membrane</location>
        <topology evidence="1">Multi-pass membrane protein</topology>
    </subcellularLocation>
</comment>
<organism evidence="10 11">
    <name type="scientific">Cloacibacillus porcorum</name>
    <dbReference type="NCBI Taxonomy" id="1197717"/>
    <lineage>
        <taxon>Bacteria</taxon>
        <taxon>Thermotogati</taxon>
        <taxon>Synergistota</taxon>
        <taxon>Synergistia</taxon>
        <taxon>Synergistales</taxon>
        <taxon>Synergistaceae</taxon>
        <taxon>Cloacibacillus</taxon>
    </lineage>
</organism>
<evidence type="ECO:0000256" key="7">
    <source>
        <dbReference type="ARBA" id="ARBA00023136"/>
    </source>
</evidence>
<keyword evidence="7" id="KW-0472">Membrane</keyword>
<evidence type="ECO:0000256" key="4">
    <source>
        <dbReference type="ARBA" id="ARBA00022519"/>
    </source>
</evidence>
<keyword evidence="2" id="KW-0813">Transport</keyword>
<proteinExistence type="inferred from homology"/>
<keyword evidence="6" id="KW-1133">Transmembrane helix</keyword>
<dbReference type="GO" id="GO:0015740">
    <property type="term" value="P:C4-dicarboxylate transport"/>
    <property type="evidence" value="ECO:0007669"/>
    <property type="project" value="TreeGrafter"/>
</dbReference>